<keyword evidence="1" id="KW-0472">Membrane</keyword>
<keyword evidence="1" id="KW-0812">Transmembrane</keyword>
<name>A0ABS8IUR2_9BURK</name>
<keyword evidence="1" id="KW-1133">Transmembrane helix</keyword>
<reference evidence="2 3" key="1">
    <citation type="submission" date="2021-11" db="EMBL/GenBank/DDBJ databases">
        <authorList>
            <person name="Huq M.A."/>
        </authorList>
    </citation>
    <scope>NUCLEOTIDE SEQUENCE [LARGE SCALE GENOMIC DNA]</scope>
    <source>
        <strain evidence="2 3">MAHUQ-52</strain>
    </source>
</reference>
<comment type="caution">
    <text evidence="2">The sequence shown here is derived from an EMBL/GenBank/DDBJ whole genome shotgun (WGS) entry which is preliminary data.</text>
</comment>
<sequence>MSIKASRQRGVTLIELIMFIVIIGAALAGLLQVLNFTTKGSADPVRQKQALMIAEGLIEEVRLAGFTYCDPTDPKTAEATSAADCDIKESFGQGTDGEPVGGRPYDNVNDYVDEPGVAKAAFNNAAGKLADINGNEMDVSGYSAQVTIRPVALNGVGSAANDSAVLRITVEVSYDDQTLALDTYRTRYAPTFP</sequence>
<dbReference type="Pfam" id="PF07963">
    <property type="entry name" value="N_methyl"/>
    <property type="match status" value="1"/>
</dbReference>
<gene>
    <name evidence="2" type="ORF">LMJ30_15570</name>
</gene>
<protein>
    <submittedName>
        <fullName evidence="2">Type II secretion system GspH family protein</fullName>
    </submittedName>
</protein>
<evidence type="ECO:0000313" key="2">
    <source>
        <dbReference type="EMBL" id="MCC6072365.1"/>
    </source>
</evidence>
<keyword evidence="3" id="KW-1185">Reference proteome</keyword>
<evidence type="ECO:0000256" key="1">
    <source>
        <dbReference type="SAM" id="Phobius"/>
    </source>
</evidence>
<dbReference type="PROSITE" id="PS00409">
    <property type="entry name" value="PROKAR_NTER_METHYL"/>
    <property type="match status" value="1"/>
</dbReference>
<dbReference type="Proteomes" id="UP001198701">
    <property type="component" value="Unassembled WGS sequence"/>
</dbReference>
<proteinExistence type="predicted"/>
<organism evidence="2 3">
    <name type="scientific">Massilia agrisoli</name>
    <dbReference type="NCBI Taxonomy" id="2892444"/>
    <lineage>
        <taxon>Bacteria</taxon>
        <taxon>Pseudomonadati</taxon>
        <taxon>Pseudomonadota</taxon>
        <taxon>Betaproteobacteria</taxon>
        <taxon>Burkholderiales</taxon>
        <taxon>Oxalobacteraceae</taxon>
        <taxon>Telluria group</taxon>
        <taxon>Massilia</taxon>
    </lineage>
</organism>
<evidence type="ECO:0000313" key="3">
    <source>
        <dbReference type="Proteomes" id="UP001198701"/>
    </source>
</evidence>
<feature type="transmembrane region" description="Helical" evidence="1">
    <location>
        <begin position="12"/>
        <end position="34"/>
    </location>
</feature>
<dbReference type="RefSeq" id="WP_229433252.1">
    <property type="nucleotide sequence ID" value="NZ_JAJHPV010000014.1"/>
</dbReference>
<accession>A0ABS8IUR2</accession>
<dbReference type="InterPro" id="IPR012902">
    <property type="entry name" value="N_methyl_site"/>
</dbReference>
<dbReference type="EMBL" id="JAJHPV010000014">
    <property type="protein sequence ID" value="MCC6072365.1"/>
    <property type="molecule type" value="Genomic_DNA"/>
</dbReference>